<proteinExistence type="predicted"/>
<evidence type="ECO:0000256" key="1">
    <source>
        <dbReference type="SAM" id="MobiDB-lite"/>
    </source>
</evidence>
<comment type="caution">
    <text evidence="2">The sequence shown here is derived from an EMBL/GenBank/DDBJ whole genome shotgun (WGS) entry which is preliminary data.</text>
</comment>
<dbReference type="AlphaFoldDB" id="A0A084U9G8"/>
<evidence type="ECO:0000313" key="3">
    <source>
        <dbReference type="Proteomes" id="UP000053675"/>
    </source>
</evidence>
<keyword evidence="3" id="KW-1185">Reference proteome</keyword>
<feature type="compositionally biased region" description="Basic and acidic residues" evidence="1">
    <location>
        <begin position="64"/>
        <end position="86"/>
    </location>
</feature>
<protein>
    <submittedName>
        <fullName evidence="2">Uncharacterized protein</fullName>
    </submittedName>
</protein>
<evidence type="ECO:0000313" key="2">
    <source>
        <dbReference type="EMBL" id="KFB09604.1"/>
    </source>
</evidence>
<feature type="region of interest" description="Disordered" evidence="1">
    <location>
        <begin position="49"/>
        <end position="93"/>
    </location>
</feature>
<sequence>MLSIFYQRVFGSLYCTTVSIFCQGVMNRLCVGMMTNIILSITRMSASHSWHHQRKNQNNGVKDAQPRGPREDDLRRNTPAEEHTASEIEAPSETWPKRLRALYLQQR</sequence>
<dbReference type="EMBL" id="JMQM01000001">
    <property type="protein sequence ID" value="KFB09604.1"/>
    <property type="molecule type" value="Genomic_DNA"/>
</dbReference>
<gene>
    <name evidence="2" type="ORF">EL18_00620</name>
</gene>
<dbReference type="Proteomes" id="UP000053675">
    <property type="component" value="Unassembled WGS sequence"/>
</dbReference>
<reference evidence="2 3" key="1">
    <citation type="submission" date="2014-05" db="EMBL/GenBank/DDBJ databases">
        <title>Draft Genome Sequence of Nitratireductor basaltis Strain UMTGB225, A Marine Bacterium Isolated from Green Barrel Tunicate.</title>
        <authorList>
            <person name="Gan H.Y."/>
        </authorList>
    </citation>
    <scope>NUCLEOTIDE SEQUENCE [LARGE SCALE GENOMIC DNA]</scope>
    <source>
        <strain evidence="2 3">UMTGB225</strain>
    </source>
</reference>
<name>A0A084U9G8_9HYPH</name>
<accession>A0A084U9G8</accession>
<organism evidence="2 3">
    <name type="scientific">Nitratireductor basaltis</name>
    <dbReference type="NCBI Taxonomy" id="472175"/>
    <lineage>
        <taxon>Bacteria</taxon>
        <taxon>Pseudomonadati</taxon>
        <taxon>Pseudomonadota</taxon>
        <taxon>Alphaproteobacteria</taxon>
        <taxon>Hyphomicrobiales</taxon>
        <taxon>Phyllobacteriaceae</taxon>
        <taxon>Nitratireductor</taxon>
    </lineage>
</organism>